<gene>
    <name evidence="2" type="ORF">DV520_10260</name>
</gene>
<feature type="transmembrane region" description="Helical" evidence="1">
    <location>
        <begin position="201"/>
        <end position="220"/>
    </location>
</feature>
<comment type="caution">
    <text evidence="2">The sequence shown here is derived from an EMBL/GenBank/DDBJ whole genome shotgun (WGS) entry which is preliminary data.</text>
</comment>
<evidence type="ECO:0008006" key="4">
    <source>
        <dbReference type="Google" id="ProtNLM"/>
    </source>
</evidence>
<keyword evidence="1" id="KW-0812">Transmembrane</keyword>
<evidence type="ECO:0000256" key="1">
    <source>
        <dbReference type="SAM" id="Phobius"/>
    </source>
</evidence>
<keyword evidence="1" id="KW-0472">Membrane</keyword>
<keyword evidence="1" id="KW-1133">Transmembrane helix</keyword>
<dbReference type="OrthoDB" id="9793294at2"/>
<evidence type="ECO:0000313" key="3">
    <source>
        <dbReference type="Proteomes" id="UP000260649"/>
    </source>
</evidence>
<proteinExistence type="predicted"/>
<keyword evidence="3" id="KW-1185">Reference proteome</keyword>
<organism evidence="2 3">
    <name type="scientific">Evtepia gabavorous</name>
    <dbReference type="NCBI Taxonomy" id="2211183"/>
    <lineage>
        <taxon>Bacteria</taxon>
        <taxon>Bacillati</taxon>
        <taxon>Bacillota</taxon>
        <taxon>Clostridia</taxon>
        <taxon>Eubacteriales</taxon>
        <taxon>Evtepia</taxon>
    </lineage>
</organism>
<evidence type="ECO:0000313" key="2">
    <source>
        <dbReference type="EMBL" id="RFT05901.1"/>
    </source>
</evidence>
<dbReference type="Proteomes" id="UP000260649">
    <property type="component" value="Unassembled WGS sequence"/>
</dbReference>
<reference evidence="2 3" key="1">
    <citation type="submission" date="2018-07" db="EMBL/GenBank/DDBJ databases">
        <title>GABA Modulating Bacteria of the Human Gut Microbiota.</title>
        <authorList>
            <person name="Strandwitz P."/>
            <person name="Kim K.H."/>
            <person name="Terekhova D."/>
            <person name="Liu J.K."/>
            <person name="Sharma A."/>
            <person name="Levering J."/>
            <person name="Mcdonald D."/>
            <person name="Dietrich D."/>
            <person name="Ramadhar T.R."/>
            <person name="Lekbua A."/>
            <person name="Mroue N."/>
            <person name="Liston C."/>
            <person name="Stewart E.J."/>
            <person name="Dubin M.J."/>
            <person name="Zengler K."/>
            <person name="Knight R."/>
            <person name="Gilbert J.A."/>
            <person name="Clardy J."/>
            <person name="Lewis K."/>
        </authorList>
    </citation>
    <scope>NUCLEOTIDE SEQUENCE [LARGE SCALE GENOMIC DNA]</scope>
    <source>
        <strain evidence="2 3">KLE1738</strain>
    </source>
</reference>
<dbReference type="AlphaFoldDB" id="A0A3E2B1R6"/>
<sequence length="240" mass="26362">MNRRLKRALAASFSPPPPQRKTVFLRTLPQPDLSLGTFLWNQIPYLRKRTWLLSCGVLLPAVWGGSCMNPNVLWITAALLPFVALLAVTEGTRSAVYGMEELELATRFSLKSVLLARLCLVGSLHAVLLLCLTLLCRGTGAASFGRTVVYLLVPYLLTAYGGLWLSRRLRGREMVYGAAVLAVLVSGGYLLAVGWMQTLFAPWNFPGWLLAAAVLSAALARELALTKKGVEEAWNLSFER</sequence>
<accession>A0A3E2B1R6</accession>
<dbReference type="GeneID" id="97996118"/>
<feature type="transmembrane region" description="Helical" evidence="1">
    <location>
        <begin position="72"/>
        <end position="92"/>
    </location>
</feature>
<feature type="transmembrane region" description="Helical" evidence="1">
    <location>
        <begin position="113"/>
        <end position="135"/>
    </location>
</feature>
<protein>
    <recommendedName>
        <fullName evidence="4">ABC-2 transporter permease</fullName>
    </recommendedName>
</protein>
<dbReference type="EMBL" id="QQRQ01000023">
    <property type="protein sequence ID" value="RFT05901.1"/>
    <property type="molecule type" value="Genomic_DNA"/>
</dbReference>
<dbReference type="RefSeq" id="WP_117142653.1">
    <property type="nucleotide sequence ID" value="NZ_CAKXKJ010000001.1"/>
</dbReference>
<feature type="transmembrane region" description="Helical" evidence="1">
    <location>
        <begin position="147"/>
        <end position="165"/>
    </location>
</feature>
<name>A0A3E2B1R6_9FIRM</name>
<feature type="transmembrane region" description="Helical" evidence="1">
    <location>
        <begin position="174"/>
        <end position="195"/>
    </location>
</feature>